<dbReference type="Pfam" id="PF03279">
    <property type="entry name" value="Lip_A_acyltrans"/>
    <property type="match status" value="1"/>
</dbReference>
<dbReference type="GO" id="GO:0005886">
    <property type="term" value="C:plasma membrane"/>
    <property type="evidence" value="ECO:0007669"/>
    <property type="project" value="UniProtKB-SubCell"/>
</dbReference>
<dbReference type="PIRSF" id="PIRSF026649">
    <property type="entry name" value="MsbB"/>
    <property type="match status" value="1"/>
</dbReference>
<evidence type="ECO:0000256" key="5">
    <source>
        <dbReference type="ARBA" id="ARBA00023136"/>
    </source>
</evidence>
<organism evidence="7 8">
    <name type="scientific">Nitrogeniibacter mangrovi</name>
    <dbReference type="NCBI Taxonomy" id="2016596"/>
    <lineage>
        <taxon>Bacteria</taxon>
        <taxon>Pseudomonadati</taxon>
        <taxon>Pseudomonadota</taxon>
        <taxon>Betaproteobacteria</taxon>
        <taxon>Rhodocyclales</taxon>
        <taxon>Zoogloeaceae</taxon>
        <taxon>Nitrogeniibacter</taxon>
    </lineage>
</organism>
<dbReference type="GO" id="GO:0009247">
    <property type="term" value="P:glycolipid biosynthetic process"/>
    <property type="evidence" value="ECO:0007669"/>
    <property type="project" value="UniProtKB-ARBA"/>
</dbReference>
<comment type="subcellular location">
    <subcellularLocation>
        <location evidence="1">Cell inner membrane</location>
    </subcellularLocation>
</comment>
<dbReference type="CDD" id="cd07984">
    <property type="entry name" value="LPLAT_LABLAT-like"/>
    <property type="match status" value="1"/>
</dbReference>
<dbReference type="InterPro" id="IPR004960">
    <property type="entry name" value="LipA_acyltrans"/>
</dbReference>
<protein>
    <submittedName>
        <fullName evidence="7">Lysophospholipid acyltransferase family protein</fullName>
    </submittedName>
</protein>
<reference evidence="7 8" key="1">
    <citation type="submission" date="2020-02" db="EMBL/GenBank/DDBJ databases">
        <title>Nitrogenibacter mangrovi gen. nov., sp. nov. isolated from mangrove sediment, a denitrifying betaproteobacterium.</title>
        <authorList>
            <person name="Liao H."/>
            <person name="Tian Y."/>
        </authorList>
    </citation>
    <scope>NUCLEOTIDE SEQUENCE [LARGE SCALE GENOMIC DNA]</scope>
    <source>
        <strain evidence="7 8">M9-3-2</strain>
    </source>
</reference>
<evidence type="ECO:0000256" key="6">
    <source>
        <dbReference type="ARBA" id="ARBA00023315"/>
    </source>
</evidence>
<dbReference type="RefSeq" id="WP_173763781.1">
    <property type="nucleotide sequence ID" value="NZ_CP048836.1"/>
</dbReference>
<evidence type="ECO:0000256" key="1">
    <source>
        <dbReference type="ARBA" id="ARBA00004533"/>
    </source>
</evidence>
<name>A0A6C1AZ31_9RHOO</name>
<dbReference type="PANTHER" id="PTHR30606:SF10">
    <property type="entry name" value="PHOSPHATIDYLINOSITOL MANNOSIDE ACYLTRANSFERASE"/>
    <property type="match status" value="1"/>
</dbReference>
<dbReference type="Proteomes" id="UP000501991">
    <property type="component" value="Chromosome"/>
</dbReference>
<gene>
    <name evidence="7" type="ORF">G3580_02590</name>
</gene>
<dbReference type="KEGG" id="azq:G3580_02590"/>
<evidence type="ECO:0000313" key="7">
    <source>
        <dbReference type="EMBL" id="QID16612.1"/>
    </source>
</evidence>
<dbReference type="GO" id="GO:0016746">
    <property type="term" value="F:acyltransferase activity"/>
    <property type="evidence" value="ECO:0007669"/>
    <property type="project" value="UniProtKB-KW"/>
</dbReference>
<keyword evidence="8" id="KW-1185">Reference proteome</keyword>
<dbReference type="NCBIfam" id="NF006487">
    <property type="entry name" value="PRK08905.1"/>
    <property type="match status" value="1"/>
</dbReference>
<evidence type="ECO:0000256" key="2">
    <source>
        <dbReference type="ARBA" id="ARBA00022475"/>
    </source>
</evidence>
<dbReference type="EMBL" id="CP048836">
    <property type="protein sequence ID" value="QID16612.1"/>
    <property type="molecule type" value="Genomic_DNA"/>
</dbReference>
<dbReference type="AlphaFoldDB" id="A0A6C1AZ31"/>
<keyword evidence="3" id="KW-0997">Cell inner membrane</keyword>
<evidence type="ECO:0000256" key="4">
    <source>
        <dbReference type="ARBA" id="ARBA00022679"/>
    </source>
</evidence>
<keyword evidence="4 7" id="KW-0808">Transferase</keyword>
<proteinExistence type="predicted"/>
<accession>A0A6C1AZ31</accession>
<keyword evidence="6 7" id="KW-0012">Acyltransferase</keyword>
<evidence type="ECO:0000313" key="8">
    <source>
        <dbReference type="Proteomes" id="UP000501991"/>
    </source>
</evidence>
<keyword evidence="5" id="KW-0472">Membrane</keyword>
<keyword evidence="2" id="KW-1003">Cell membrane</keyword>
<sequence>MLTLVIARLIAALPLAWVHRLGALLGWIVYASSPKYRERLKGNLALALGEAAERVRPGAIAEAGKQSLELPWILLRTHEEVVAKVVRVSGWAQVEAAEAAGEGILFLTPHLGCFEITAQHFADHAPVTVLYRPPNFEALVPLIEAGRQRALMAIAPANVTGVRKLIRALRQHQAIGILPDQTPDEGEGIWSPFFGRQAWTMTLAARMSEVSHVRVLSIWAERLPRGEGYHVHITAPREAIEGDTEARVHAINREMEHLIRACPAQYLWGYHRYRRPRGVPPRPEDAA</sequence>
<dbReference type="PANTHER" id="PTHR30606">
    <property type="entry name" value="LIPID A BIOSYNTHESIS LAUROYL ACYLTRANSFERASE"/>
    <property type="match status" value="1"/>
</dbReference>
<evidence type="ECO:0000256" key="3">
    <source>
        <dbReference type="ARBA" id="ARBA00022519"/>
    </source>
</evidence>